<name>A0ABW3JYX7_9BACT</name>
<evidence type="ECO:0000313" key="2">
    <source>
        <dbReference type="Proteomes" id="UP001597112"/>
    </source>
</evidence>
<sequence>MDPKFYSSFNNQVYVSLWNKYRPAILQLMIASESSPQEYTLSGHEFKTLNPKDRNGYSFTLQAHQGKALNNIQKSVTAQDLLYMLSLSPKACELMDAGKYEFTLTKQFKLLITKLQDA</sequence>
<dbReference type="EMBL" id="JBHTKA010000001">
    <property type="protein sequence ID" value="MFD0999182.1"/>
    <property type="molecule type" value="Genomic_DNA"/>
</dbReference>
<comment type="caution">
    <text evidence="1">The sequence shown here is derived from an EMBL/GenBank/DDBJ whole genome shotgun (WGS) entry which is preliminary data.</text>
</comment>
<proteinExistence type="predicted"/>
<keyword evidence="2" id="KW-1185">Reference proteome</keyword>
<gene>
    <name evidence="1" type="ORF">ACFQ21_07680</name>
</gene>
<dbReference type="RefSeq" id="WP_377577175.1">
    <property type="nucleotide sequence ID" value="NZ_JBHTKA010000001.1"/>
</dbReference>
<reference evidence="2" key="1">
    <citation type="journal article" date="2019" name="Int. J. Syst. Evol. Microbiol.">
        <title>The Global Catalogue of Microorganisms (GCM) 10K type strain sequencing project: providing services to taxonomists for standard genome sequencing and annotation.</title>
        <authorList>
            <consortium name="The Broad Institute Genomics Platform"/>
            <consortium name="The Broad Institute Genome Sequencing Center for Infectious Disease"/>
            <person name="Wu L."/>
            <person name="Ma J."/>
        </authorList>
    </citation>
    <scope>NUCLEOTIDE SEQUENCE [LARGE SCALE GENOMIC DNA]</scope>
    <source>
        <strain evidence="2">CCUG 58938</strain>
    </source>
</reference>
<accession>A0ABW3JYX7</accession>
<protein>
    <submittedName>
        <fullName evidence="1">Uncharacterized protein</fullName>
    </submittedName>
</protein>
<dbReference type="Proteomes" id="UP001597112">
    <property type="component" value="Unassembled WGS sequence"/>
</dbReference>
<evidence type="ECO:0000313" key="1">
    <source>
        <dbReference type="EMBL" id="MFD0999182.1"/>
    </source>
</evidence>
<organism evidence="1 2">
    <name type="scientific">Ohtaekwangia kribbensis</name>
    <dbReference type="NCBI Taxonomy" id="688913"/>
    <lineage>
        <taxon>Bacteria</taxon>
        <taxon>Pseudomonadati</taxon>
        <taxon>Bacteroidota</taxon>
        <taxon>Cytophagia</taxon>
        <taxon>Cytophagales</taxon>
        <taxon>Fulvivirgaceae</taxon>
        <taxon>Ohtaekwangia</taxon>
    </lineage>
</organism>